<keyword evidence="3 8" id="KW-0819">tRNA processing</keyword>
<comment type="catalytic activity">
    <reaction evidence="7 8">
        <text>adenosine(34) in tRNA + H2O + H(+) = inosine(34) in tRNA + NH4(+)</text>
        <dbReference type="Rhea" id="RHEA:43168"/>
        <dbReference type="Rhea" id="RHEA-COMP:10373"/>
        <dbReference type="Rhea" id="RHEA-COMP:10374"/>
        <dbReference type="ChEBI" id="CHEBI:15377"/>
        <dbReference type="ChEBI" id="CHEBI:15378"/>
        <dbReference type="ChEBI" id="CHEBI:28938"/>
        <dbReference type="ChEBI" id="CHEBI:74411"/>
        <dbReference type="ChEBI" id="CHEBI:82852"/>
        <dbReference type="EC" id="3.5.4.33"/>
    </reaction>
</comment>
<evidence type="ECO:0000256" key="4">
    <source>
        <dbReference type="ARBA" id="ARBA00022723"/>
    </source>
</evidence>
<feature type="domain" description="CMP/dCMP-type deaminase" evidence="9">
    <location>
        <begin position="6"/>
        <end position="131"/>
    </location>
</feature>
<feature type="binding site" evidence="8">
    <location>
        <position position="90"/>
    </location>
    <ligand>
        <name>Zn(2+)</name>
        <dbReference type="ChEBI" id="CHEBI:29105"/>
        <note>catalytic</note>
    </ligand>
</feature>
<keyword evidence="5 8" id="KW-0378">Hydrolase</keyword>
<dbReference type="PANTHER" id="PTHR11079:SF202">
    <property type="entry name" value="TRNA-SPECIFIC ADENOSINE DEAMINASE"/>
    <property type="match status" value="1"/>
</dbReference>
<feature type="binding site" evidence="8">
    <location>
        <position position="87"/>
    </location>
    <ligand>
        <name>Zn(2+)</name>
        <dbReference type="ChEBI" id="CHEBI:29105"/>
        <note>catalytic</note>
    </ligand>
</feature>
<comment type="cofactor">
    <cofactor evidence="8">
        <name>Zn(2+)</name>
        <dbReference type="ChEBI" id="CHEBI:29105"/>
    </cofactor>
    <text evidence="8">Binds 1 zinc ion per subunit.</text>
</comment>
<dbReference type="Gene3D" id="3.40.140.10">
    <property type="entry name" value="Cytidine Deaminase, domain 2"/>
    <property type="match status" value="1"/>
</dbReference>
<dbReference type="Proteomes" id="UP000290106">
    <property type="component" value="Unassembled WGS sequence"/>
</dbReference>
<evidence type="ECO:0000259" key="9">
    <source>
        <dbReference type="PROSITE" id="PS51747"/>
    </source>
</evidence>
<dbReference type="InterPro" id="IPR028883">
    <property type="entry name" value="tRNA_aden_deaminase"/>
</dbReference>
<dbReference type="Pfam" id="PF00383">
    <property type="entry name" value="dCMP_cyt_deam_1"/>
    <property type="match status" value="1"/>
</dbReference>
<evidence type="ECO:0000256" key="6">
    <source>
        <dbReference type="ARBA" id="ARBA00022833"/>
    </source>
</evidence>
<keyword evidence="4 8" id="KW-0479">Metal-binding</keyword>
<dbReference type="EC" id="3.5.4.33" evidence="8"/>
<dbReference type="CDD" id="cd01285">
    <property type="entry name" value="nucleoside_deaminase"/>
    <property type="match status" value="1"/>
</dbReference>
<dbReference type="RefSeq" id="WP_129259390.1">
    <property type="nucleotide sequence ID" value="NZ_SDKC01000001.1"/>
</dbReference>
<reference evidence="10 11" key="1">
    <citation type="submission" date="2019-01" db="EMBL/GenBank/DDBJ databases">
        <title>Blautia sp. nov. KGMB01111 isolated human feces.</title>
        <authorList>
            <person name="Park J.-E."/>
            <person name="Kim J.-S."/>
            <person name="Park S.-H."/>
        </authorList>
    </citation>
    <scope>NUCLEOTIDE SEQUENCE [LARGE SCALE GENOMIC DNA]</scope>
    <source>
        <strain evidence="10 11">KGMB01111</strain>
    </source>
</reference>
<comment type="subunit">
    <text evidence="2 8">Homodimer.</text>
</comment>
<dbReference type="SUPFAM" id="SSF53927">
    <property type="entry name" value="Cytidine deaminase-like"/>
    <property type="match status" value="1"/>
</dbReference>
<comment type="similarity">
    <text evidence="1">Belongs to the cytidine and deoxycytidylate deaminase family. ADAT2 subfamily.</text>
</comment>
<dbReference type="EMBL" id="SDKC01000001">
    <property type="protein sequence ID" value="RXS76616.1"/>
    <property type="molecule type" value="Genomic_DNA"/>
</dbReference>
<accession>A0A4Q1RLA9</accession>
<keyword evidence="11" id="KW-1185">Reference proteome</keyword>
<feature type="binding site" evidence="8">
    <location>
        <position position="57"/>
    </location>
    <ligand>
        <name>Zn(2+)</name>
        <dbReference type="ChEBI" id="CHEBI:29105"/>
        <note>catalytic</note>
    </ligand>
</feature>
<sequence length="179" mass="20203">MIDEKKTDERFMREAIRQARKAGALMEVPIGCVIVYEGKIIARGYNRRNTDKNTISHAEMNAIRKASKKLGDWRLEGCTMYITLEPCQMCAGAIVQARVSRVVIGSMNPKAGCAGSILNLLEMEQFNHQVEVTRGVLQEECSQMLSGFFKELREIKKRQKRVLTEEKQGSIMNSESADS</sequence>
<gene>
    <name evidence="8" type="primary">tadA</name>
    <name evidence="10" type="ORF">ETP43_01680</name>
</gene>
<evidence type="ECO:0000256" key="2">
    <source>
        <dbReference type="ARBA" id="ARBA00011738"/>
    </source>
</evidence>
<evidence type="ECO:0000256" key="3">
    <source>
        <dbReference type="ARBA" id="ARBA00022694"/>
    </source>
</evidence>
<dbReference type="GO" id="GO:0008270">
    <property type="term" value="F:zinc ion binding"/>
    <property type="evidence" value="ECO:0007669"/>
    <property type="project" value="UniProtKB-UniRule"/>
</dbReference>
<proteinExistence type="inferred from homology"/>
<dbReference type="NCBIfam" id="NF008113">
    <property type="entry name" value="PRK10860.1"/>
    <property type="match status" value="1"/>
</dbReference>
<dbReference type="GO" id="GO:0052717">
    <property type="term" value="F:tRNA-specific adenosine-34 deaminase activity"/>
    <property type="evidence" value="ECO:0007669"/>
    <property type="project" value="UniProtKB-UniRule"/>
</dbReference>
<dbReference type="InterPro" id="IPR016193">
    <property type="entry name" value="Cytidine_deaminase-like"/>
</dbReference>
<evidence type="ECO:0000256" key="7">
    <source>
        <dbReference type="ARBA" id="ARBA00048045"/>
    </source>
</evidence>
<dbReference type="InterPro" id="IPR016192">
    <property type="entry name" value="APOBEC/CMP_deaminase_Zn-bd"/>
</dbReference>
<evidence type="ECO:0000256" key="1">
    <source>
        <dbReference type="ARBA" id="ARBA00010669"/>
    </source>
</evidence>
<comment type="function">
    <text evidence="8">Catalyzes the deamination of adenosine to inosine at the wobble position 34 of tRNA(Arg2).</text>
</comment>
<dbReference type="OrthoDB" id="9802676at2"/>
<evidence type="ECO:0000256" key="8">
    <source>
        <dbReference type="HAMAP-Rule" id="MF_00972"/>
    </source>
</evidence>
<dbReference type="PROSITE" id="PS51747">
    <property type="entry name" value="CYT_DCMP_DEAMINASES_2"/>
    <property type="match status" value="1"/>
</dbReference>
<dbReference type="AlphaFoldDB" id="A0A4Q1RLA9"/>
<keyword evidence="6 8" id="KW-0862">Zinc</keyword>
<comment type="caution">
    <text evidence="10">The sequence shown here is derived from an EMBL/GenBank/DDBJ whole genome shotgun (WGS) entry which is preliminary data.</text>
</comment>
<name>A0A4Q1RLA9_9FIRM</name>
<evidence type="ECO:0000256" key="5">
    <source>
        <dbReference type="ARBA" id="ARBA00022801"/>
    </source>
</evidence>
<protein>
    <recommendedName>
        <fullName evidence="8">tRNA-specific adenosine deaminase</fullName>
        <ecNumber evidence="8">3.5.4.33</ecNumber>
    </recommendedName>
</protein>
<dbReference type="InterPro" id="IPR002125">
    <property type="entry name" value="CMP_dCMP_dom"/>
</dbReference>
<dbReference type="FunFam" id="3.40.140.10:FF:000005">
    <property type="entry name" value="tRNA-specific adenosine deaminase"/>
    <property type="match status" value="1"/>
</dbReference>
<dbReference type="PANTHER" id="PTHR11079">
    <property type="entry name" value="CYTOSINE DEAMINASE FAMILY MEMBER"/>
    <property type="match status" value="1"/>
</dbReference>
<organism evidence="10 11">
    <name type="scientific">Blautia faecicola</name>
    <dbReference type="NCBI Taxonomy" id="2509240"/>
    <lineage>
        <taxon>Bacteria</taxon>
        <taxon>Bacillati</taxon>
        <taxon>Bacillota</taxon>
        <taxon>Clostridia</taxon>
        <taxon>Lachnospirales</taxon>
        <taxon>Lachnospiraceae</taxon>
        <taxon>Blautia</taxon>
    </lineage>
</organism>
<evidence type="ECO:0000313" key="11">
    <source>
        <dbReference type="Proteomes" id="UP000290106"/>
    </source>
</evidence>
<dbReference type="GO" id="GO:0002100">
    <property type="term" value="P:tRNA wobble adenosine to inosine editing"/>
    <property type="evidence" value="ECO:0007669"/>
    <property type="project" value="UniProtKB-UniRule"/>
</dbReference>
<dbReference type="PROSITE" id="PS00903">
    <property type="entry name" value="CYT_DCMP_DEAMINASES_1"/>
    <property type="match status" value="1"/>
</dbReference>
<dbReference type="HAMAP" id="MF_00972">
    <property type="entry name" value="tRNA_aden_deaminase"/>
    <property type="match status" value="1"/>
</dbReference>
<evidence type="ECO:0000313" key="10">
    <source>
        <dbReference type="EMBL" id="RXS76616.1"/>
    </source>
</evidence>
<feature type="active site" description="Proton donor" evidence="8">
    <location>
        <position position="59"/>
    </location>
</feature>